<evidence type="ECO:0000256" key="1">
    <source>
        <dbReference type="SAM" id="Phobius"/>
    </source>
</evidence>
<dbReference type="OrthoDB" id="10368548at2759"/>
<protein>
    <submittedName>
        <fullName evidence="2">Uncharacterized protein</fullName>
    </submittedName>
</protein>
<proteinExistence type="predicted"/>
<keyword evidence="1" id="KW-0472">Membrane</keyword>
<dbReference type="Proteomes" id="UP000434172">
    <property type="component" value="Unassembled WGS sequence"/>
</dbReference>
<keyword evidence="1" id="KW-1133">Transmembrane helix</keyword>
<evidence type="ECO:0000313" key="2">
    <source>
        <dbReference type="EMBL" id="KAF0331253.1"/>
    </source>
</evidence>
<reference evidence="2 3" key="1">
    <citation type="submission" date="2019-12" db="EMBL/GenBank/DDBJ databases">
        <title>A genome sequence resource for the geographically widespread anthracnose pathogen Colletotrichum asianum.</title>
        <authorList>
            <person name="Meng Y."/>
        </authorList>
    </citation>
    <scope>NUCLEOTIDE SEQUENCE [LARGE SCALE GENOMIC DNA]</scope>
    <source>
        <strain evidence="2 3">ICMP 18580</strain>
    </source>
</reference>
<organism evidence="2 3">
    <name type="scientific">Colletotrichum asianum</name>
    <dbReference type="NCBI Taxonomy" id="702518"/>
    <lineage>
        <taxon>Eukaryota</taxon>
        <taxon>Fungi</taxon>
        <taxon>Dikarya</taxon>
        <taxon>Ascomycota</taxon>
        <taxon>Pezizomycotina</taxon>
        <taxon>Sordariomycetes</taxon>
        <taxon>Hypocreomycetidae</taxon>
        <taxon>Glomerellales</taxon>
        <taxon>Glomerellaceae</taxon>
        <taxon>Colletotrichum</taxon>
        <taxon>Colletotrichum gloeosporioides species complex</taxon>
    </lineage>
</organism>
<feature type="transmembrane region" description="Helical" evidence="1">
    <location>
        <begin position="128"/>
        <end position="151"/>
    </location>
</feature>
<dbReference type="AlphaFoldDB" id="A0A8H3ZTG4"/>
<keyword evidence="1" id="KW-0812">Transmembrane</keyword>
<sequence length="171" mass="19153">MDSTFLKVFRRHDVLKKLCRAITPHWFKQIISNHPLVVHLRSSEPSPTAASTTRLKLLIMDKQPNEVLPLHDGNRGDEMPEPGNKPRPNGILGVVYDIGRSRLPIIFIFKTLALLDAILTKVKVEDEALIKLLVLEGLLGAWMVAMAYAGVFNDITKGMSSLQQKQLFMGV</sequence>
<evidence type="ECO:0000313" key="3">
    <source>
        <dbReference type="Proteomes" id="UP000434172"/>
    </source>
</evidence>
<dbReference type="EMBL" id="WOWK01000004">
    <property type="protein sequence ID" value="KAF0331253.1"/>
    <property type="molecule type" value="Genomic_DNA"/>
</dbReference>
<name>A0A8H3ZTG4_9PEZI</name>
<accession>A0A8H3ZTG4</accession>
<keyword evidence="3" id="KW-1185">Reference proteome</keyword>
<comment type="caution">
    <text evidence="2">The sequence shown here is derived from an EMBL/GenBank/DDBJ whole genome shotgun (WGS) entry which is preliminary data.</text>
</comment>
<gene>
    <name evidence="2" type="ORF">GQ607_001561</name>
</gene>